<keyword evidence="2" id="KW-1185">Reference proteome</keyword>
<reference evidence="1" key="1">
    <citation type="submission" date="2020-06" db="EMBL/GenBank/DDBJ databases">
        <title>Insight into the genomes of haloalkaliphilic bacilli from Kenyan soda lakes.</title>
        <authorList>
            <person name="Mwirichia R."/>
            <person name="Villamizar G.C."/>
            <person name="Poehlein A."/>
            <person name="Mugweru J."/>
            <person name="Kipnyargis A."/>
            <person name="Kiplimo D."/>
            <person name="Orwa P."/>
            <person name="Daniel R."/>
        </authorList>
    </citation>
    <scope>NUCLEOTIDE SEQUENCE</scope>
    <source>
        <strain evidence="1">B1096_S55</strain>
    </source>
</reference>
<comment type="caution">
    <text evidence="1">The sequence shown here is derived from an EMBL/GenBank/DDBJ whole genome shotgun (WGS) entry which is preliminary data.</text>
</comment>
<dbReference type="EMBL" id="JABXYM010000001">
    <property type="protein sequence ID" value="MCR6097493.1"/>
    <property type="molecule type" value="Genomic_DNA"/>
</dbReference>
<dbReference type="RefSeq" id="WP_257821882.1">
    <property type="nucleotide sequence ID" value="NZ_JABXYM010000001.1"/>
</dbReference>
<organism evidence="1 2">
    <name type="scientific">Salipaludibacillus agaradhaerens</name>
    <name type="common">Bacillus agaradhaerens</name>
    <dbReference type="NCBI Taxonomy" id="76935"/>
    <lineage>
        <taxon>Bacteria</taxon>
        <taxon>Bacillati</taxon>
        <taxon>Bacillota</taxon>
        <taxon>Bacilli</taxon>
        <taxon>Bacillales</taxon>
        <taxon>Bacillaceae</taxon>
    </lineage>
</organism>
<protein>
    <submittedName>
        <fullName evidence="1">Uncharacterized protein</fullName>
    </submittedName>
</protein>
<proteinExistence type="predicted"/>
<dbReference type="AlphaFoldDB" id="A0A9Q4B312"/>
<name>A0A9Q4B312_SALAG</name>
<evidence type="ECO:0000313" key="2">
    <source>
        <dbReference type="Proteomes" id="UP001057753"/>
    </source>
</evidence>
<dbReference type="Proteomes" id="UP001057753">
    <property type="component" value="Unassembled WGS sequence"/>
</dbReference>
<accession>A0A9Q4B312</accession>
<sequence length="194" mass="20280">MGAFCSNCGGRCVEVCNSSDNPFYTLSVSQLDNPTVVVPIEELAAEEGVFFAVSTGPTNVPANGFLALQITNPAGSGKEIVISRLSGGATVNTTISVLRNGSFPAAGTALTPRNTNFSASDNSIATAKFISQSSDPTVGGVLINSIVQPGGVFVIEYTGRVRVTPNTTLLVRTTNNTNQTNLLSLNISYWEENI</sequence>
<gene>
    <name evidence="1" type="ORF">HXA33_13145</name>
</gene>
<evidence type="ECO:0000313" key="1">
    <source>
        <dbReference type="EMBL" id="MCR6097493.1"/>
    </source>
</evidence>